<sequence length="1098" mass="124371">MKLTLAITEARSNGGTWVSVTERSRGFVVSVGFGREEVVWLTEHLKKAVELENTRGFTRKFRGENKIHLMEICFNNRGRFMKITEIATRRNPLLLVIPEGDKGSGWEVLRRAIISVQDYSDQVGEERKKMFGNNQLSKSKYRGGRSYAEVVAEDGIRSGVPLAAGKWARAVICECKEKVQDWTDEGKAIARLLGVKGMVSINPISAFKGCFFVSTAGRAKWLQEQERLLVKGRIVLLRRWSPRENMFMPGKFRRGWLVLKGLPFHLWEVDQLKFILKKWGRVTEVARETVKLLDLTKVKLWVEMHPESCYPALLEVEDGAWKHTVAVSVIGEEGEDGNVTSETSHCRYEWLKEGGCVSQTPKFAEGLRGSIRGNECYRRELLPRARYRRSSTSMAAKRENVWERSRLGFVEEVILGPTGPESSTKAHPVRVQKGRRSRGLHAGPDVPQAHDADASFSSPQREGSSAKAISQPRSGDERAGVEANLGEDGRADEFQALFSSNPSHLQKIEEESYGRSDCGLAARKGKASMDQKEDFTQGEKTMDSREMWSKLFLPSADRRHGQRSSSETLPLRSAASFSEGHNLEVDGGMGSHQTRGIRESPIFRCLLPRNCNSWSKEETSTSRGVMESRKSQLKEDKGGFTGRAGYDPGSSSVTVSPSIPRTRGKDIILEEIVKFREWKAWRVSQPFSSQPPEPIPLRPAMLDIKYCCIPVHVEEENQRAVFNQMSESSTPGKSSNLMSGSPGKQKKEKCDRRLVGSVWTVRNKDWDFLPACGASGGILLIWDSKKLSKEEVVLGTHHSLGQICKSLPCAEIRPFSLLNEWGQLFPQGTQETLIRRTSDHWPIALDTNPFTWGPTPFRFENMWLQHPSFKENFRNWWRGFQGNGWEGHKFMRRLQFVKAKAKEWNKLSFGVLNEKKKSILKDLTNLDAIEQDGGLTSELLGQRALRKGELEDLILREEIHWRQKARVKWVKEGDCILKEILLYFEKLYANPIGESWSIEGLDWSPISEESAISLVAPFTEEEISKAIFQMDRDKAPGPDGFTIAVFQDCWDVIKEDLVRVLQSFTGAELSIKALMPLSLFFCPKRVRQRKSQTLDPLV</sequence>
<feature type="region of interest" description="Disordered" evidence="1">
    <location>
        <begin position="523"/>
        <end position="543"/>
    </location>
</feature>
<feature type="compositionally biased region" description="Polar residues" evidence="1">
    <location>
        <begin position="455"/>
        <end position="473"/>
    </location>
</feature>
<feature type="compositionally biased region" description="Basic residues" evidence="1">
    <location>
        <begin position="427"/>
        <end position="439"/>
    </location>
</feature>
<accession>A0A438DI36</accession>
<name>A0A438DI36_VITVI</name>
<feature type="compositionally biased region" description="Polar residues" evidence="1">
    <location>
        <begin position="649"/>
        <end position="658"/>
    </location>
</feature>
<gene>
    <name evidence="2" type="ORF">CK203_085889</name>
</gene>
<reference evidence="2 3" key="1">
    <citation type="journal article" date="2018" name="PLoS Genet.">
        <title>Population sequencing reveals clonal diversity and ancestral inbreeding in the grapevine cultivar Chardonnay.</title>
        <authorList>
            <person name="Roach M.J."/>
            <person name="Johnson D.L."/>
            <person name="Bohlmann J."/>
            <person name="van Vuuren H.J."/>
            <person name="Jones S.J."/>
            <person name="Pretorius I.S."/>
            <person name="Schmidt S.A."/>
            <person name="Borneman A.R."/>
        </authorList>
    </citation>
    <scope>NUCLEOTIDE SEQUENCE [LARGE SCALE GENOMIC DNA]</scope>
    <source>
        <strain evidence="3">cv. Chardonnay</strain>
        <tissue evidence="2">Leaf</tissue>
    </source>
</reference>
<dbReference type="Gene3D" id="3.30.2450.30">
    <property type="match status" value="1"/>
</dbReference>
<evidence type="ECO:0000256" key="1">
    <source>
        <dbReference type="SAM" id="MobiDB-lite"/>
    </source>
</evidence>
<feature type="region of interest" description="Disordered" evidence="1">
    <location>
        <begin position="614"/>
        <end position="658"/>
    </location>
</feature>
<proteinExistence type="predicted"/>
<dbReference type="EMBL" id="QGNW01001614">
    <property type="protein sequence ID" value="RVW35113.1"/>
    <property type="molecule type" value="Genomic_DNA"/>
</dbReference>
<feature type="compositionally biased region" description="Basic and acidic residues" evidence="1">
    <location>
        <begin position="615"/>
        <end position="638"/>
    </location>
</feature>
<dbReference type="PANTHER" id="PTHR33710">
    <property type="entry name" value="BNAC02G09200D PROTEIN"/>
    <property type="match status" value="1"/>
</dbReference>
<feature type="region of interest" description="Disordered" evidence="1">
    <location>
        <begin position="416"/>
        <end position="480"/>
    </location>
</feature>
<feature type="region of interest" description="Disordered" evidence="1">
    <location>
        <begin position="555"/>
        <end position="575"/>
    </location>
</feature>
<comment type="caution">
    <text evidence="2">The sequence shown here is derived from an EMBL/GenBank/DDBJ whole genome shotgun (WGS) entry which is preliminary data.</text>
</comment>
<protein>
    <submittedName>
        <fullName evidence="2">Uncharacterized protein</fullName>
    </submittedName>
</protein>
<feature type="compositionally biased region" description="Basic and acidic residues" evidence="1">
    <location>
        <begin position="527"/>
        <end position="543"/>
    </location>
</feature>
<evidence type="ECO:0000313" key="2">
    <source>
        <dbReference type="EMBL" id="RVW35113.1"/>
    </source>
</evidence>
<organism evidence="2 3">
    <name type="scientific">Vitis vinifera</name>
    <name type="common">Grape</name>
    <dbReference type="NCBI Taxonomy" id="29760"/>
    <lineage>
        <taxon>Eukaryota</taxon>
        <taxon>Viridiplantae</taxon>
        <taxon>Streptophyta</taxon>
        <taxon>Embryophyta</taxon>
        <taxon>Tracheophyta</taxon>
        <taxon>Spermatophyta</taxon>
        <taxon>Magnoliopsida</taxon>
        <taxon>eudicotyledons</taxon>
        <taxon>Gunneridae</taxon>
        <taxon>Pentapetalae</taxon>
        <taxon>rosids</taxon>
        <taxon>Vitales</taxon>
        <taxon>Vitaceae</taxon>
        <taxon>Viteae</taxon>
        <taxon>Vitis</taxon>
    </lineage>
</organism>
<dbReference type="PANTHER" id="PTHR33710:SF71">
    <property type="entry name" value="ENDONUCLEASE_EXONUCLEASE_PHOSPHATASE DOMAIN-CONTAINING PROTEIN"/>
    <property type="match status" value="1"/>
</dbReference>
<feature type="region of interest" description="Disordered" evidence="1">
    <location>
        <begin position="725"/>
        <end position="749"/>
    </location>
</feature>
<dbReference type="AlphaFoldDB" id="A0A438DI36"/>
<feature type="compositionally biased region" description="Polar residues" evidence="1">
    <location>
        <begin position="725"/>
        <end position="739"/>
    </location>
</feature>
<dbReference type="Proteomes" id="UP000288805">
    <property type="component" value="Unassembled WGS sequence"/>
</dbReference>
<evidence type="ECO:0000313" key="3">
    <source>
        <dbReference type="Proteomes" id="UP000288805"/>
    </source>
</evidence>